<dbReference type="EMBL" id="MTYJ01000019">
    <property type="protein sequence ID" value="OQV22131.1"/>
    <property type="molecule type" value="Genomic_DNA"/>
</dbReference>
<dbReference type="InterPro" id="IPR004871">
    <property type="entry name" value="RSE1/DDB1/CPSF1_C"/>
</dbReference>
<gene>
    <name evidence="9" type="ORF">BV898_03977</name>
</gene>
<organism evidence="9 10">
    <name type="scientific">Hypsibius exemplaris</name>
    <name type="common">Freshwater tardigrade</name>
    <dbReference type="NCBI Taxonomy" id="2072580"/>
    <lineage>
        <taxon>Eukaryota</taxon>
        <taxon>Metazoa</taxon>
        <taxon>Ecdysozoa</taxon>
        <taxon>Tardigrada</taxon>
        <taxon>Eutardigrada</taxon>
        <taxon>Parachela</taxon>
        <taxon>Hypsibioidea</taxon>
        <taxon>Hypsibiidae</taxon>
        <taxon>Hypsibius</taxon>
    </lineage>
</organism>
<comment type="caution">
    <text evidence="9">The sequence shown here is derived from an EMBL/GenBank/DDBJ whole genome shotgun (WGS) entry which is preliminary data.</text>
</comment>
<evidence type="ECO:0000313" key="9">
    <source>
        <dbReference type="EMBL" id="OQV22131.1"/>
    </source>
</evidence>
<dbReference type="Pfam" id="PF03178">
    <property type="entry name" value="CPSF_A"/>
    <property type="match status" value="1"/>
</dbReference>
<keyword evidence="10" id="KW-1185">Reference proteome</keyword>
<dbReference type="GO" id="GO:0001682">
    <property type="term" value="P:tRNA 5'-leader removal"/>
    <property type="evidence" value="ECO:0007669"/>
    <property type="project" value="InterPro"/>
</dbReference>
<dbReference type="SUPFAM" id="SSF160350">
    <property type="entry name" value="Rnp2-like"/>
    <property type="match status" value="1"/>
</dbReference>
<evidence type="ECO:0000259" key="8">
    <source>
        <dbReference type="Pfam" id="PF23726"/>
    </source>
</evidence>
<dbReference type="InterPro" id="IPR015943">
    <property type="entry name" value="WD40/YVTN_repeat-like_dom_sf"/>
</dbReference>
<comment type="subcellular location">
    <subcellularLocation>
        <location evidence="1">Nucleus</location>
    </subcellularLocation>
</comment>
<keyword evidence="4" id="KW-0539">Nucleus</keyword>
<feature type="domain" description="RSE1/DDB1/CPSF1 first beta-propeller" evidence="7">
    <location>
        <begin position="119"/>
        <end position="455"/>
    </location>
</feature>
<reference evidence="10" key="1">
    <citation type="submission" date="2017-01" db="EMBL/GenBank/DDBJ databases">
        <title>Comparative genomics of anhydrobiosis in the tardigrade Hypsibius dujardini.</title>
        <authorList>
            <person name="Yoshida Y."/>
            <person name="Koutsovoulos G."/>
            <person name="Laetsch D."/>
            <person name="Stevens L."/>
            <person name="Kumar S."/>
            <person name="Horikawa D."/>
            <person name="Ishino K."/>
            <person name="Komine S."/>
            <person name="Tomita M."/>
            <person name="Blaxter M."/>
            <person name="Arakawa K."/>
        </authorList>
    </citation>
    <scope>NUCLEOTIDE SEQUENCE [LARGE SCALE GENOMIC DNA]</scope>
    <source>
        <strain evidence="10">Z151</strain>
    </source>
</reference>
<dbReference type="InterPro" id="IPR050358">
    <property type="entry name" value="RSE1/DDB1/CFT1"/>
</dbReference>
<evidence type="ECO:0000313" key="10">
    <source>
        <dbReference type="Proteomes" id="UP000192578"/>
    </source>
</evidence>
<keyword evidence="3" id="KW-0819">tRNA processing</keyword>
<dbReference type="InterPro" id="IPR058543">
    <property type="entry name" value="Beta-prop_RSE1/DDB1/CPSF1_2nd"/>
</dbReference>
<dbReference type="InterPro" id="IPR018846">
    <property type="entry name" value="Beta-prop_RSE1/DDB1/CPSF1_1st"/>
</dbReference>
<dbReference type="OrthoDB" id="6109at2759"/>
<dbReference type="Gene3D" id="3.30.70.3250">
    <property type="entry name" value="Ribonuclease P, Pop5 subunit"/>
    <property type="match status" value="1"/>
</dbReference>
<dbReference type="PANTHER" id="PTHR10644">
    <property type="entry name" value="DNA REPAIR/RNA PROCESSING CPSF FAMILY"/>
    <property type="match status" value="1"/>
</dbReference>
<dbReference type="Pfam" id="PF10433">
    <property type="entry name" value="Beta-prop_RSE1_1st"/>
    <property type="match status" value="1"/>
</dbReference>
<name>A0A1W0X3X4_HYPEX</name>
<dbReference type="Pfam" id="PF23726">
    <property type="entry name" value="Beta-prop_RSE1_2nd"/>
    <property type="match status" value="1"/>
</dbReference>
<evidence type="ECO:0000256" key="3">
    <source>
        <dbReference type="ARBA" id="ARBA00022694"/>
    </source>
</evidence>
<evidence type="ECO:0000259" key="6">
    <source>
        <dbReference type="Pfam" id="PF03178"/>
    </source>
</evidence>
<dbReference type="Proteomes" id="UP000192578">
    <property type="component" value="Unassembled WGS sequence"/>
</dbReference>
<dbReference type="InterPro" id="IPR002759">
    <property type="entry name" value="Pop5/Rpp14/Rnp2-like"/>
</dbReference>
<proteinExistence type="inferred from homology"/>
<comment type="similarity">
    <text evidence="2">Belongs to the eukaryotic/archaeal RNase P protein component 2 family.</text>
</comment>
<dbReference type="Pfam" id="PF01900">
    <property type="entry name" value="RNase_P_Rpp14"/>
    <property type="match status" value="1"/>
</dbReference>
<evidence type="ECO:0000256" key="1">
    <source>
        <dbReference type="ARBA" id="ARBA00004123"/>
    </source>
</evidence>
<dbReference type="GO" id="GO:0030677">
    <property type="term" value="C:ribonuclease P complex"/>
    <property type="evidence" value="ECO:0007669"/>
    <property type="project" value="InterPro"/>
</dbReference>
<protein>
    <submittedName>
        <fullName evidence="9">Cleavage and polyadenylation specificity factor subunit 1</fullName>
    </submittedName>
</protein>
<evidence type="ECO:0000256" key="5">
    <source>
        <dbReference type="SAM" id="MobiDB-lite"/>
    </source>
</evidence>
<sequence>MACGIVKFLLPPTAIHSAVYCHFFNKREKCLVVAGLNFIQVYRLNVVHSSLPVANADVNMEDVSAVTAPPAAPTSTARPSSPAFDDEDDLYGPSKNVEPPKLTAPEVKIVTTFPLVSAENIRLECVASFELFGTITDLKSATMGTSNRDVLLLSFTDAKLSVVQYDPVVNDLRSISLHDYEAAKYSDEMPTNLGAAKPCMAVDPENRCAVMRLYRTHLLVVPFVHPPARSDNSLNGPKPATQLKSFALNLKRIKDETAEFIQDIQMLPGYLEPTVAVLIHRSLSFAGRIAVSADTCYVAAISLNTHEKTYHLIWSCTGLPYNSHYLRNVPRPIGGLLVVSTSSIIYVQQGVQSHGVSVNSLAVGGARFSLKPVPNVVAVLDGSQCTFFEPERLLLALRNGTAFVVTLVYDSATRNIRDFHWQQVLVNRYVSCITHLEGGYIFTGGKMSDSYLYSYLTSQWIEADGAYLDGDPNAAAHQRSLLPKKPLLDRIEDDFIYGPEAHVTIVTSLKKYHFIACDSILNVGPCRTTAVGEPINTLEDFTRTPDKDADLVTSSGYENDSYVCAMHRTIRPDVVASFDLHGAENIWTLRSSGATYHEYVVITTVGRTAVFQSGEEISEDVEHPFRVDERTIFCGLINDGRTPVQVTRFHVRIACAAADSGAVVTELELAEGEEIAFATEGGGNRLAVLTTLGKLWLFEWHSATDSLIPSNHRELSNIAAVSFFTDRSGIFTSSLPRDVGTIDMEIEPEKPVLERMESIPEPEEDELYGLYSTQNEKSDNTHREKRFTRTQEELHQFLQEERVNAMLYGSSEWLLVVHRDSTLSIFSLPDLMVVFEASSILHAPRVIHDVRALDQLSVPPELIDSACADMRIREVLLLGLGSRGTQPYLFVVINEDIHVYHAVPFHYGRDGARLRISFSKVKHEMLTRERRLKRQKLPKEHMEVDDRLAKRHLRPFHDIGGYSGVFLCFPYSFFVMATDRNVLRFHPMVVDGPIKAFAEFSNASCAAGFVYYNSRKQIRVAQLEPGWNYDFNWPMTKIRVPGTVHHLSYHLECKAYVVCSSLFYPEKRMIIGGVDNVEEEVVERDPRFVYPQAPRFSLHLITPDEWQLVPEVSYQLPDFEHITGMKVLALRNGTETGMKEYVVMASNMSYGEDVQSRGRLILIDVLDLIPEPDKPLTRFKMKEIYAEEQKGPVTAICGVNGYIVSAIGQKIFIWTLKGATLVGVAFLDTQIYVHQLTAIKDLILVADIQRSTSILRFQEKYRTLSLVASDPNQMHTYATEFCVDNQNLTVAVTDIRQDLHIFQFDPDYYFSSFGNRLVRRMECNLGQYVTNMFRFHCAAWYPDAERVGHLALTKKHVTMFTTLEGAVGCYVNIPEKTYRRVLMIETILSNHCNHRAGLSPRLYWNAKTSADERFDLVGNIKTVADGKVLSLFMELDYTEQHEVAAKIGCVVDTLVEELLDIDRQTSLFYYFLLELHPDNLRHLSQIHQGEVHAAIMKAVKLLHGEQGIAAQLGDCRVKLMNPETGIVYLRARRGAAHEMVRDAIKSVTRIGAHAARVDIIHMSGTMRSSQKRLLEYHRQTLLKMLATCRTERDREKIRLAMSGLLTISGKPAMSEAMETSD</sequence>
<evidence type="ECO:0000256" key="2">
    <source>
        <dbReference type="ARBA" id="ARBA00010800"/>
    </source>
</evidence>
<feature type="domain" description="RSE1/DDB1/CPSF1 C-terminal" evidence="6">
    <location>
        <begin position="1096"/>
        <end position="1432"/>
    </location>
</feature>
<feature type="region of interest" description="Disordered" evidence="5">
    <location>
        <begin position="67"/>
        <end position="97"/>
    </location>
</feature>
<dbReference type="InterPro" id="IPR038085">
    <property type="entry name" value="Rnp2-like_sf"/>
</dbReference>
<dbReference type="GO" id="GO:0003676">
    <property type="term" value="F:nucleic acid binding"/>
    <property type="evidence" value="ECO:0007669"/>
    <property type="project" value="InterPro"/>
</dbReference>
<feature type="domain" description="RSE1/DDB1/CPSF1 second beta-propeller" evidence="8">
    <location>
        <begin position="572"/>
        <end position="1023"/>
    </location>
</feature>
<dbReference type="GO" id="GO:0005634">
    <property type="term" value="C:nucleus"/>
    <property type="evidence" value="ECO:0007669"/>
    <property type="project" value="UniProtKB-SubCell"/>
</dbReference>
<evidence type="ECO:0000256" key="4">
    <source>
        <dbReference type="ARBA" id="ARBA00023242"/>
    </source>
</evidence>
<accession>A0A1W0X3X4</accession>
<feature type="compositionally biased region" description="Low complexity" evidence="5">
    <location>
        <begin position="67"/>
        <end position="83"/>
    </location>
</feature>
<dbReference type="Gene3D" id="2.130.10.10">
    <property type="entry name" value="YVTN repeat-like/Quinoprotein amine dehydrogenase"/>
    <property type="match status" value="2"/>
</dbReference>
<evidence type="ECO:0000259" key="7">
    <source>
        <dbReference type="Pfam" id="PF10433"/>
    </source>
</evidence>